<dbReference type="SUPFAM" id="SSF56801">
    <property type="entry name" value="Acetyl-CoA synthetase-like"/>
    <property type="match status" value="1"/>
</dbReference>
<dbReference type="SUPFAM" id="SSF47336">
    <property type="entry name" value="ACP-like"/>
    <property type="match status" value="1"/>
</dbReference>
<dbReference type="Pfam" id="PF00501">
    <property type="entry name" value="AMP-binding"/>
    <property type="match status" value="1"/>
</dbReference>
<feature type="transmembrane region" description="Helical" evidence="2">
    <location>
        <begin position="676"/>
        <end position="697"/>
    </location>
</feature>
<gene>
    <name evidence="5" type="ORF">JF543_08135</name>
</gene>
<dbReference type="InterPro" id="IPR002656">
    <property type="entry name" value="Acyl_transf_3_dom"/>
</dbReference>
<dbReference type="InterPro" id="IPR045851">
    <property type="entry name" value="AMP-bd_C_sf"/>
</dbReference>
<feature type="transmembrane region" description="Helical" evidence="2">
    <location>
        <begin position="598"/>
        <end position="618"/>
    </location>
</feature>
<feature type="transmembrane region" description="Helical" evidence="2">
    <location>
        <begin position="630"/>
        <end position="651"/>
    </location>
</feature>
<feature type="transmembrane region" description="Helical" evidence="2">
    <location>
        <begin position="738"/>
        <end position="756"/>
    </location>
</feature>
<dbReference type="PANTHER" id="PTHR43767:SF10">
    <property type="entry name" value="SURFACTIN SYNTHASE SUBUNIT 1"/>
    <property type="match status" value="1"/>
</dbReference>
<feature type="transmembrane region" description="Helical" evidence="2">
    <location>
        <begin position="832"/>
        <end position="853"/>
    </location>
</feature>
<dbReference type="Gene3D" id="3.40.50.12780">
    <property type="entry name" value="N-terminal domain of ligase-like"/>
    <property type="match status" value="1"/>
</dbReference>
<dbReference type="RefSeq" id="WP_206823689.1">
    <property type="nucleotide sequence ID" value="NZ_JAEMWU010000001.1"/>
</dbReference>
<feature type="transmembrane region" description="Helical" evidence="2">
    <location>
        <begin position="763"/>
        <end position="778"/>
    </location>
</feature>
<evidence type="ECO:0000256" key="1">
    <source>
        <dbReference type="SAM" id="MobiDB-lite"/>
    </source>
</evidence>
<dbReference type="AlphaFoldDB" id="A0A939IVB8"/>
<evidence type="ECO:0000313" key="6">
    <source>
        <dbReference type="Proteomes" id="UP000664385"/>
    </source>
</evidence>
<dbReference type="Proteomes" id="UP000664385">
    <property type="component" value="Unassembled WGS sequence"/>
</dbReference>
<dbReference type="Gene3D" id="3.30.300.30">
    <property type="match status" value="1"/>
</dbReference>
<dbReference type="GO" id="GO:0016747">
    <property type="term" value="F:acyltransferase activity, transferring groups other than amino-acyl groups"/>
    <property type="evidence" value="ECO:0007669"/>
    <property type="project" value="InterPro"/>
</dbReference>
<feature type="domain" description="AMP-dependent synthetase/ligase" evidence="3">
    <location>
        <begin position="119"/>
        <end position="327"/>
    </location>
</feature>
<reference evidence="5" key="1">
    <citation type="submission" date="2020-12" db="EMBL/GenBank/DDBJ databases">
        <title>PHA producing bacteria isolated from mangrove.</title>
        <authorList>
            <person name="Zheng W."/>
            <person name="Yu S."/>
            <person name="Huang Y."/>
        </authorList>
    </citation>
    <scope>NUCLEOTIDE SEQUENCE</scope>
    <source>
        <strain evidence="5">GN8-5</strain>
    </source>
</reference>
<organism evidence="5 6">
    <name type="scientific">Microbacterium esteraromaticum</name>
    <dbReference type="NCBI Taxonomy" id="57043"/>
    <lineage>
        <taxon>Bacteria</taxon>
        <taxon>Bacillati</taxon>
        <taxon>Actinomycetota</taxon>
        <taxon>Actinomycetes</taxon>
        <taxon>Micrococcales</taxon>
        <taxon>Microbacteriaceae</taxon>
        <taxon>Microbacterium</taxon>
    </lineage>
</organism>
<keyword evidence="2" id="KW-0812">Transmembrane</keyword>
<evidence type="ECO:0000256" key="2">
    <source>
        <dbReference type="SAM" id="Phobius"/>
    </source>
</evidence>
<sequence>MSTASPTTVVDLLRGHPTATAVCTDDGDLTYAELANLVGAAREALGTTRRLVLVKGANTVSALTAYLGALAGGHPVLLAPGGDDESAVRTRQTLIERFDPDILTGDGTIIERRPGTAHTLHEDLALVTSTSGSTGSPKLVRISADALLSNAAAIAEYLRLEHDDRAITTLPMHYCYGLSVINSHLLAGGSLVLSDLSVTDERFWPRAAQTSITGLAGVPYTFDLIDAVGGTERLPRSIRYLTQAGGRLPAERVRALARAGRAQGFEFFSMYGQTEATARMSYVPSEDAERAAGSIGRPIPGGSFRIDAHDGESGELVYSGPNVMLGYAEQPADLALGRSVHELRTGDLARWRPDGYVEIVGRMNRFVKVFGLRVDLDAVQSHLDDVGIPSRAAADGEELLVFVRHGRDATRARDEVSQRVGLPATAVTVHVVDAFPVTSSGKPDNAALVAHHRAERAAAPSSEARSAEEITPARVRDVLAVCTGRADATIDDSFAGLSGDSLSYVEAAVRLEDLLGPLPRDWPSRSGTELAALGATGRAPGTDAARVADSAQGGPTAQEATPRRAIAALETPVLLRAIAIVLVVGTHADLFLGDGFSLKGGAHLLLVVAGYNLARFALSPSARDRPRRLLTAVAQIAVPAVLWIGAVGLLSGKYDPTTALLVNNAVPADGLWNEQWQFWFLEAVVWTMLLLSAAFAIPAVDRLERRTPWAFALGALFVTVAVRFALLGLDPAQHVERYAIATVLWCIALGAVIARADSTRRRALATVIAVALIPGFFGDPLREAIVALGVLALIWVPAVPVPTAVRPVLTTLASASLFIYLTHWVVYPPFELTAPAVGTVLSLAVGVVVWALYRRAQRAVSARDRAQRHRRRAG</sequence>
<feature type="region of interest" description="Disordered" evidence="1">
    <location>
        <begin position="537"/>
        <end position="559"/>
    </location>
</feature>
<feature type="transmembrane region" description="Helical" evidence="2">
    <location>
        <begin position="808"/>
        <end position="826"/>
    </location>
</feature>
<protein>
    <submittedName>
        <fullName evidence="5">AMP-binding protein</fullName>
    </submittedName>
</protein>
<dbReference type="InterPro" id="IPR050237">
    <property type="entry name" value="ATP-dep_AMP-bd_enzyme"/>
</dbReference>
<keyword evidence="2" id="KW-0472">Membrane</keyword>
<accession>A0A939IVB8</accession>
<evidence type="ECO:0000259" key="4">
    <source>
        <dbReference type="Pfam" id="PF01757"/>
    </source>
</evidence>
<dbReference type="InterPro" id="IPR042099">
    <property type="entry name" value="ANL_N_sf"/>
</dbReference>
<dbReference type="InterPro" id="IPR000873">
    <property type="entry name" value="AMP-dep_synth/lig_dom"/>
</dbReference>
<evidence type="ECO:0000313" key="5">
    <source>
        <dbReference type="EMBL" id="MBN8205929.1"/>
    </source>
</evidence>
<name>A0A939IVB8_9MICO</name>
<feature type="transmembrane region" description="Helical" evidence="2">
    <location>
        <begin position="709"/>
        <end position="726"/>
    </location>
</feature>
<evidence type="ECO:0000259" key="3">
    <source>
        <dbReference type="Pfam" id="PF00501"/>
    </source>
</evidence>
<dbReference type="PANTHER" id="PTHR43767">
    <property type="entry name" value="LONG-CHAIN-FATTY-ACID--COA LIGASE"/>
    <property type="match status" value="1"/>
</dbReference>
<comment type="caution">
    <text evidence="5">The sequence shown here is derived from an EMBL/GenBank/DDBJ whole genome shotgun (WGS) entry which is preliminary data.</text>
</comment>
<keyword evidence="2" id="KW-1133">Transmembrane helix</keyword>
<feature type="domain" description="Acyltransferase 3" evidence="4">
    <location>
        <begin position="574"/>
        <end position="849"/>
    </location>
</feature>
<dbReference type="InterPro" id="IPR036736">
    <property type="entry name" value="ACP-like_sf"/>
</dbReference>
<feature type="transmembrane region" description="Helical" evidence="2">
    <location>
        <begin position="784"/>
        <end position="801"/>
    </location>
</feature>
<dbReference type="EMBL" id="JAEMWU010000001">
    <property type="protein sequence ID" value="MBN8205929.1"/>
    <property type="molecule type" value="Genomic_DNA"/>
</dbReference>
<proteinExistence type="predicted"/>
<dbReference type="Pfam" id="PF01757">
    <property type="entry name" value="Acyl_transf_3"/>
    <property type="match status" value="1"/>
</dbReference>